<evidence type="ECO:0000256" key="3">
    <source>
        <dbReference type="ARBA" id="ARBA00008146"/>
    </source>
</evidence>
<keyword evidence="4" id="KW-0963">Cytoplasm</keyword>
<reference evidence="12 13" key="1">
    <citation type="submission" date="2016-07" db="EMBL/GenBank/DDBJ databases">
        <title>Pervasive Adenine N6-methylation of Active Genes in Fungi.</title>
        <authorList>
            <consortium name="DOE Joint Genome Institute"/>
            <person name="Mondo S.J."/>
            <person name="Dannebaum R.O."/>
            <person name="Kuo R.C."/>
            <person name="Labutti K."/>
            <person name="Haridas S."/>
            <person name="Kuo A."/>
            <person name="Salamov A."/>
            <person name="Ahrendt S.R."/>
            <person name="Lipzen A."/>
            <person name="Sullivan W."/>
            <person name="Andreopoulos W.B."/>
            <person name="Clum A."/>
            <person name="Lindquist E."/>
            <person name="Daum C."/>
            <person name="Ramamoorthy G.K."/>
            <person name="Gryganskyi A."/>
            <person name="Culley D."/>
            <person name="Magnuson J.K."/>
            <person name="James T.Y."/>
            <person name="O'Malley M.A."/>
            <person name="Stajich J.E."/>
            <person name="Spatafora J.W."/>
            <person name="Visel A."/>
            <person name="Grigoriev I.V."/>
        </authorList>
    </citation>
    <scope>NUCLEOTIDE SEQUENCE [LARGE SCALE GENOMIC DNA]</scope>
    <source>
        <strain evidence="12 13">NRRL 1336</strain>
    </source>
</reference>
<dbReference type="EMBL" id="MCGE01000008">
    <property type="protein sequence ID" value="ORZ18525.1"/>
    <property type="molecule type" value="Genomic_DNA"/>
</dbReference>
<dbReference type="PROSITE" id="PS52002">
    <property type="entry name" value="SM"/>
    <property type="match status" value="1"/>
</dbReference>
<dbReference type="SMART" id="SM00651">
    <property type="entry name" value="Sm"/>
    <property type="match status" value="1"/>
</dbReference>
<gene>
    <name evidence="12" type="ORF">BCR42DRAFT_411086</name>
</gene>
<dbReference type="InterPro" id="IPR047575">
    <property type="entry name" value="Sm"/>
</dbReference>
<evidence type="ECO:0000313" key="12">
    <source>
        <dbReference type="EMBL" id="ORZ18525.1"/>
    </source>
</evidence>
<dbReference type="GO" id="GO:0005829">
    <property type="term" value="C:cytosol"/>
    <property type="evidence" value="ECO:0007669"/>
    <property type="project" value="UniProtKB-SubCell"/>
</dbReference>
<keyword evidence="5 9" id="KW-0507">mRNA processing</keyword>
<dbReference type="OrthoDB" id="6425924at2759"/>
<keyword evidence="10" id="KW-0812">Transmembrane</keyword>
<accession>A0A1X2IL78</accession>
<dbReference type="GO" id="GO:0005681">
    <property type="term" value="C:spliceosomal complex"/>
    <property type="evidence" value="ECO:0007669"/>
    <property type="project" value="InterPro"/>
</dbReference>
<dbReference type="GO" id="GO:0005685">
    <property type="term" value="C:U1 snRNP"/>
    <property type="evidence" value="ECO:0007669"/>
    <property type="project" value="UniProtKB-ARBA"/>
</dbReference>
<evidence type="ECO:0000313" key="13">
    <source>
        <dbReference type="Proteomes" id="UP000193560"/>
    </source>
</evidence>
<name>A0A1X2IL78_9FUNG</name>
<comment type="similarity">
    <text evidence="3 9">Belongs to the snRNP core protein family.</text>
</comment>
<dbReference type="FunFam" id="2.30.30.100:FF:000002">
    <property type="entry name" value="Small nuclear ribonucleoprotein Sm D3"/>
    <property type="match status" value="1"/>
</dbReference>
<dbReference type="Pfam" id="PF01423">
    <property type="entry name" value="LSM"/>
    <property type="match status" value="1"/>
</dbReference>
<evidence type="ECO:0000256" key="1">
    <source>
        <dbReference type="ARBA" id="ARBA00004123"/>
    </source>
</evidence>
<proteinExistence type="inferred from homology"/>
<organism evidence="12 13">
    <name type="scientific">Absidia repens</name>
    <dbReference type="NCBI Taxonomy" id="90262"/>
    <lineage>
        <taxon>Eukaryota</taxon>
        <taxon>Fungi</taxon>
        <taxon>Fungi incertae sedis</taxon>
        <taxon>Mucoromycota</taxon>
        <taxon>Mucoromycotina</taxon>
        <taxon>Mucoromycetes</taxon>
        <taxon>Mucorales</taxon>
        <taxon>Cunninghamellaceae</taxon>
        <taxon>Absidia</taxon>
    </lineage>
</organism>
<evidence type="ECO:0000259" key="11">
    <source>
        <dbReference type="PROSITE" id="PS52002"/>
    </source>
</evidence>
<dbReference type="CDD" id="cd01721">
    <property type="entry name" value="Sm_D3"/>
    <property type="match status" value="1"/>
</dbReference>
<dbReference type="InterPro" id="IPR001163">
    <property type="entry name" value="Sm_dom_euk/arc"/>
</dbReference>
<dbReference type="STRING" id="90262.A0A1X2IL78"/>
<evidence type="ECO:0000256" key="5">
    <source>
        <dbReference type="ARBA" id="ARBA00022664"/>
    </source>
</evidence>
<keyword evidence="13" id="KW-1185">Reference proteome</keyword>
<dbReference type="PANTHER" id="PTHR23338">
    <property type="entry name" value="SMALL NUCLEAR RIBONUCLEOPROTEIN SM"/>
    <property type="match status" value="1"/>
</dbReference>
<dbReference type="Gene3D" id="2.30.30.100">
    <property type="match status" value="1"/>
</dbReference>
<comment type="caution">
    <text evidence="12">The sequence shown here is derived from an EMBL/GenBank/DDBJ whole genome shotgun (WGS) entry which is preliminary data.</text>
</comment>
<evidence type="ECO:0000256" key="4">
    <source>
        <dbReference type="ARBA" id="ARBA00022490"/>
    </source>
</evidence>
<feature type="transmembrane region" description="Helical" evidence="10">
    <location>
        <begin position="112"/>
        <end position="133"/>
    </location>
</feature>
<keyword evidence="10" id="KW-1133">Transmembrane helix</keyword>
<dbReference type="InterPro" id="IPR027141">
    <property type="entry name" value="LSm4/Sm_D1/D3"/>
</dbReference>
<dbReference type="AlphaFoldDB" id="A0A1X2IL78"/>
<keyword evidence="10" id="KW-0472">Membrane</keyword>
<evidence type="ECO:0000256" key="8">
    <source>
        <dbReference type="ARBA" id="ARBA00023274"/>
    </source>
</evidence>
<keyword evidence="8 9" id="KW-0687">Ribonucleoprotein</keyword>
<evidence type="ECO:0000256" key="6">
    <source>
        <dbReference type="ARBA" id="ARBA00023187"/>
    </source>
</evidence>
<dbReference type="InterPro" id="IPR010920">
    <property type="entry name" value="LSM_dom_sf"/>
</dbReference>
<dbReference type="SUPFAM" id="SSF50182">
    <property type="entry name" value="Sm-like ribonucleoproteins"/>
    <property type="match status" value="1"/>
</dbReference>
<sequence>MSIGVPIKLLHEAQGHIITLELKTGQLYRGKLLEAEDNMNIQLKEITVTTRDGRVSQLDQVYIRGSSVRFFIVPDMLKNAPMFKRATPGAMKGRGLGLGRGTTMIRGKTKSIIILGSVYVFSILYFFNFSHILSV</sequence>
<dbReference type="InterPro" id="IPR034099">
    <property type="entry name" value="SmD3"/>
</dbReference>
<dbReference type="Proteomes" id="UP000193560">
    <property type="component" value="Unassembled WGS sequence"/>
</dbReference>
<feature type="domain" description="Sm" evidence="11">
    <location>
        <begin position="5"/>
        <end position="77"/>
    </location>
</feature>
<dbReference type="GO" id="GO:0003723">
    <property type="term" value="F:RNA binding"/>
    <property type="evidence" value="ECO:0007669"/>
    <property type="project" value="InterPro"/>
</dbReference>
<comment type="subcellular location">
    <subcellularLocation>
        <location evidence="2">Cytoplasm</location>
        <location evidence="2">Cytosol</location>
    </subcellularLocation>
    <subcellularLocation>
        <location evidence="1 9">Nucleus</location>
    </subcellularLocation>
</comment>
<keyword evidence="7 9" id="KW-0539">Nucleus</keyword>
<evidence type="ECO:0000256" key="9">
    <source>
        <dbReference type="RuleBase" id="RU365050"/>
    </source>
</evidence>
<dbReference type="GO" id="GO:0000387">
    <property type="term" value="P:spliceosomal snRNP assembly"/>
    <property type="evidence" value="ECO:0007669"/>
    <property type="project" value="UniProtKB-UniRule"/>
</dbReference>
<evidence type="ECO:0000256" key="7">
    <source>
        <dbReference type="ARBA" id="ARBA00023242"/>
    </source>
</evidence>
<evidence type="ECO:0000256" key="10">
    <source>
        <dbReference type="SAM" id="Phobius"/>
    </source>
</evidence>
<keyword evidence="6 9" id="KW-0508">mRNA splicing</keyword>
<protein>
    <recommendedName>
        <fullName evidence="9">Small nuclear ribonucleoprotein Sm D3</fullName>
        <shortName evidence="9">Sm-D3</shortName>
    </recommendedName>
    <alternativeName>
        <fullName evidence="9">snRNP core protein D3</fullName>
    </alternativeName>
</protein>
<evidence type="ECO:0000256" key="2">
    <source>
        <dbReference type="ARBA" id="ARBA00004514"/>
    </source>
</evidence>